<dbReference type="WBParaSite" id="SRDH1_58310.1">
    <property type="protein sequence ID" value="SRDH1_58310.1"/>
    <property type="gene ID" value="SRDH1_58310"/>
</dbReference>
<organism evidence="12 13">
    <name type="scientific">Schistosoma rodhaini</name>
    <dbReference type="NCBI Taxonomy" id="6188"/>
    <lineage>
        <taxon>Eukaryota</taxon>
        <taxon>Metazoa</taxon>
        <taxon>Spiralia</taxon>
        <taxon>Lophotrochozoa</taxon>
        <taxon>Platyhelminthes</taxon>
        <taxon>Trematoda</taxon>
        <taxon>Digenea</taxon>
        <taxon>Strigeidida</taxon>
        <taxon>Schistosomatoidea</taxon>
        <taxon>Schistosomatidae</taxon>
        <taxon>Schistosoma</taxon>
    </lineage>
</organism>
<evidence type="ECO:0000256" key="11">
    <source>
        <dbReference type="ARBA" id="ARBA00049524"/>
    </source>
</evidence>
<accession>A0A183RKL8</accession>
<reference evidence="13" key="2">
    <citation type="submission" date="2023-11" db="UniProtKB">
        <authorList>
            <consortium name="WormBaseParasite"/>
        </authorList>
    </citation>
    <scope>IDENTIFICATION</scope>
</reference>
<evidence type="ECO:0000256" key="7">
    <source>
        <dbReference type="ARBA" id="ARBA00022679"/>
    </source>
</evidence>
<dbReference type="GO" id="GO:0043998">
    <property type="term" value="F:histone H2A acetyltransferase activity"/>
    <property type="evidence" value="ECO:0007669"/>
    <property type="project" value="InterPro"/>
</dbReference>
<dbReference type="GO" id="GO:0005737">
    <property type="term" value="C:cytoplasm"/>
    <property type="evidence" value="ECO:0007669"/>
    <property type="project" value="UniProtKB-SubCell"/>
</dbReference>
<keyword evidence="7" id="KW-0808">Transferase</keyword>
<evidence type="ECO:0000256" key="3">
    <source>
        <dbReference type="ARBA" id="ARBA00008870"/>
    </source>
</evidence>
<evidence type="ECO:0000256" key="5">
    <source>
        <dbReference type="ARBA" id="ARBA00015043"/>
    </source>
</evidence>
<comment type="similarity">
    <text evidence="3">Belongs to the acetyltransferase family. NAA40 subfamily.</text>
</comment>
<dbReference type="GO" id="GO:0010485">
    <property type="term" value="F:histone H4 acetyltransferase activity"/>
    <property type="evidence" value="ECO:0007669"/>
    <property type="project" value="InterPro"/>
</dbReference>
<dbReference type="EC" id="2.3.1.257" evidence="4"/>
<keyword evidence="8" id="KW-0539">Nucleus</keyword>
<dbReference type="Proteomes" id="UP000050792">
    <property type="component" value="Unassembled WGS sequence"/>
</dbReference>
<evidence type="ECO:0000313" key="12">
    <source>
        <dbReference type="Proteomes" id="UP000050792"/>
    </source>
</evidence>
<keyword evidence="6" id="KW-0963">Cytoplasm</keyword>
<comment type="subcellular location">
    <subcellularLocation>
        <location evidence="2">Cytoplasm</location>
    </subcellularLocation>
    <subcellularLocation>
        <location evidence="1">Nucleus</location>
    </subcellularLocation>
</comment>
<name>A0A183RKL8_9TREM</name>
<comment type="catalytic activity">
    <reaction evidence="11">
        <text>N-terminal L-seryl-[histone H4] + acetyl-CoA = N-terminal N(alpha)-acetyl-L-seryl-[histone H4] + CoA + H(+)</text>
        <dbReference type="Rhea" id="RHEA:50596"/>
        <dbReference type="Rhea" id="RHEA-COMP:12740"/>
        <dbReference type="Rhea" id="RHEA-COMP:12743"/>
        <dbReference type="ChEBI" id="CHEBI:15378"/>
        <dbReference type="ChEBI" id="CHEBI:57287"/>
        <dbReference type="ChEBI" id="CHEBI:57288"/>
        <dbReference type="ChEBI" id="CHEBI:64738"/>
        <dbReference type="ChEBI" id="CHEBI:83690"/>
        <dbReference type="EC" id="2.3.1.257"/>
    </reaction>
</comment>
<sequence>MGRHCIKNRNGGLISYKKSKAKELVNSANKISCLTKELNISLEIPDYLNVNNAITVECIKASKVDVAVVDELMQLLQENMQSLYISSSWGWNAEAKRAEAFSSKSWLIICRCQTSENQSIAGFVSFRFECEEEHPVLYCYEIQLYPQFRHLHIGTFLMNLLLSISLALNMHRVMLTVFKSNKSANKFFEKLGFETDETDPSMFKGVKTVDYRILSKLTVQRNLNAESQFATSLQT</sequence>
<dbReference type="PANTHER" id="PTHR20531">
    <property type="entry name" value="N-ALPHA-ACETYLTRANSFERASE 40"/>
    <property type="match status" value="1"/>
</dbReference>
<keyword evidence="12" id="KW-1185">Reference proteome</keyword>
<dbReference type="Pfam" id="PF00583">
    <property type="entry name" value="Acetyltransf_1"/>
    <property type="match status" value="1"/>
</dbReference>
<dbReference type="InterPro" id="IPR039949">
    <property type="entry name" value="NAA40"/>
</dbReference>
<dbReference type="InterPro" id="IPR000182">
    <property type="entry name" value="GNAT_dom"/>
</dbReference>
<dbReference type="GO" id="GO:0005634">
    <property type="term" value="C:nucleus"/>
    <property type="evidence" value="ECO:0007669"/>
    <property type="project" value="UniProtKB-SubCell"/>
</dbReference>
<dbReference type="AlphaFoldDB" id="A0A183RKL8"/>
<dbReference type="PANTHER" id="PTHR20531:SF1">
    <property type="entry name" value="N-ALPHA-ACETYLTRANSFERASE 40"/>
    <property type="match status" value="1"/>
</dbReference>
<dbReference type="GO" id="GO:1990189">
    <property type="term" value="F:protein N-terminal-serine acetyltransferase activity"/>
    <property type="evidence" value="ECO:0007669"/>
    <property type="project" value="UniProtKB-EC"/>
</dbReference>
<dbReference type="PROSITE" id="PS51186">
    <property type="entry name" value="GNAT"/>
    <property type="match status" value="1"/>
</dbReference>
<evidence type="ECO:0000256" key="8">
    <source>
        <dbReference type="ARBA" id="ARBA00023242"/>
    </source>
</evidence>
<reference evidence="12" key="1">
    <citation type="submission" date="2022-06" db="EMBL/GenBank/DDBJ databases">
        <authorList>
            <person name="Berger JAMES D."/>
            <person name="Berger JAMES D."/>
        </authorList>
    </citation>
    <scope>NUCLEOTIDE SEQUENCE [LARGE SCALE GENOMIC DNA]</scope>
</reference>
<dbReference type="Gene3D" id="3.40.630.30">
    <property type="match status" value="1"/>
</dbReference>
<comment type="catalytic activity">
    <reaction evidence="10">
        <text>N-terminal L-seryl-[histone H2A] + acetyl-CoA = N-terminal N(alpha)-acetyl-L-seryl-[histone H2A] + CoA + H(+)</text>
        <dbReference type="Rhea" id="RHEA:50600"/>
        <dbReference type="Rhea" id="RHEA-COMP:12742"/>
        <dbReference type="Rhea" id="RHEA-COMP:12744"/>
        <dbReference type="ChEBI" id="CHEBI:15378"/>
        <dbReference type="ChEBI" id="CHEBI:57287"/>
        <dbReference type="ChEBI" id="CHEBI:57288"/>
        <dbReference type="ChEBI" id="CHEBI:64738"/>
        <dbReference type="ChEBI" id="CHEBI:83690"/>
        <dbReference type="EC" id="2.3.1.257"/>
    </reaction>
</comment>
<dbReference type="SUPFAM" id="SSF55729">
    <property type="entry name" value="Acyl-CoA N-acyltransferases (Nat)"/>
    <property type="match status" value="1"/>
</dbReference>
<evidence type="ECO:0000256" key="10">
    <source>
        <dbReference type="ARBA" id="ARBA00047821"/>
    </source>
</evidence>
<evidence type="ECO:0000256" key="2">
    <source>
        <dbReference type="ARBA" id="ARBA00004496"/>
    </source>
</evidence>
<evidence type="ECO:0000256" key="9">
    <source>
        <dbReference type="ARBA" id="ARBA00023315"/>
    </source>
</evidence>
<evidence type="ECO:0000256" key="1">
    <source>
        <dbReference type="ARBA" id="ARBA00004123"/>
    </source>
</evidence>
<evidence type="ECO:0000256" key="4">
    <source>
        <dbReference type="ARBA" id="ARBA00012950"/>
    </source>
</evidence>
<dbReference type="CDD" id="cd04301">
    <property type="entry name" value="NAT_SF"/>
    <property type="match status" value="1"/>
</dbReference>
<evidence type="ECO:0000313" key="13">
    <source>
        <dbReference type="WBParaSite" id="SRDH1_58310.1"/>
    </source>
</evidence>
<protein>
    <recommendedName>
        <fullName evidence="5">N-alpha-acetyltransferase 40</fullName>
        <ecNumber evidence="4">2.3.1.257</ecNumber>
    </recommendedName>
</protein>
<dbReference type="InterPro" id="IPR016181">
    <property type="entry name" value="Acyl_CoA_acyltransferase"/>
</dbReference>
<keyword evidence="9" id="KW-0012">Acyltransferase</keyword>
<evidence type="ECO:0000256" key="6">
    <source>
        <dbReference type="ARBA" id="ARBA00022490"/>
    </source>
</evidence>
<proteinExistence type="inferred from homology"/>